<keyword evidence="4" id="KW-0372">Hormone</keyword>
<comment type="caution">
    <text evidence="9">The sequence shown here is derived from an EMBL/GenBank/DDBJ whole genome shotgun (WGS) entry which is preliminary data.</text>
</comment>
<dbReference type="EMBL" id="JAEFBK010000007">
    <property type="protein sequence ID" value="KAG7585128.1"/>
    <property type="molecule type" value="Genomic_DNA"/>
</dbReference>
<dbReference type="PANTHER" id="PTHR34270:SF3">
    <property type="entry name" value="PROTEIN RALF-LIKE 16-RELATED"/>
    <property type="match status" value="1"/>
</dbReference>
<dbReference type="InterPro" id="IPR008801">
    <property type="entry name" value="RALF"/>
</dbReference>
<gene>
    <name evidence="9" type="ORF">ISN45_Aa02g004970</name>
</gene>
<organism evidence="9 10">
    <name type="scientific">Arabidopsis thaliana x Arabidopsis arenosa</name>
    <dbReference type="NCBI Taxonomy" id="1240361"/>
    <lineage>
        <taxon>Eukaryota</taxon>
        <taxon>Viridiplantae</taxon>
        <taxon>Streptophyta</taxon>
        <taxon>Embryophyta</taxon>
        <taxon>Tracheophyta</taxon>
        <taxon>Spermatophyta</taxon>
        <taxon>Magnoliopsida</taxon>
        <taxon>eudicotyledons</taxon>
        <taxon>Gunneridae</taxon>
        <taxon>Pentapetalae</taxon>
        <taxon>rosids</taxon>
        <taxon>malvids</taxon>
        <taxon>Brassicales</taxon>
        <taxon>Brassicaceae</taxon>
        <taxon>Camelineae</taxon>
        <taxon>Arabidopsis</taxon>
    </lineage>
</organism>
<dbReference type="GO" id="GO:0040008">
    <property type="term" value="P:regulation of growth"/>
    <property type="evidence" value="ECO:0007669"/>
    <property type="project" value="UniProtKB-ARBA"/>
</dbReference>
<keyword evidence="10" id="KW-1185">Reference proteome</keyword>
<keyword evidence="3" id="KW-0964">Secreted</keyword>
<feature type="signal peptide" evidence="8">
    <location>
        <begin position="1"/>
        <end position="29"/>
    </location>
</feature>
<evidence type="ECO:0000256" key="2">
    <source>
        <dbReference type="ARBA" id="ARBA00009178"/>
    </source>
</evidence>
<accession>A0A8T2BD28</accession>
<proteinExistence type="inferred from homology"/>
<name>A0A8T2BD28_9BRAS</name>
<keyword evidence="6" id="KW-1015">Disulfide bond</keyword>
<dbReference type="GO" id="GO:0005576">
    <property type="term" value="C:extracellular region"/>
    <property type="evidence" value="ECO:0007669"/>
    <property type="project" value="UniProtKB-SubCell"/>
</dbReference>
<evidence type="ECO:0000256" key="1">
    <source>
        <dbReference type="ARBA" id="ARBA00004613"/>
    </source>
</evidence>
<dbReference type="AlphaFoldDB" id="A0A8T2BD28"/>
<comment type="similarity">
    <text evidence="2">Belongs to the plant rapid alkalinization factor (RALF) family.</text>
</comment>
<evidence type="ECO:0000256" key="8">
    <source>
        <dbReference type="SAM" id="SignalP"/>
    </source>
</evidence>
<reference evidence="9 10" key="1">
    <citation type="submission" date="2020-12" db="EMBL/GenBank/DDBJ databases">
        <title>Concerted genomic and epigenomic changes stabilize Arabidopsis allopolyploids.</title>
        <authorList>
            <person name="Chen Z."/>
        </authorList>
    </citation>
    <scope>NUCLEOTIDE SEQUENCE [LARGE SCALE GENOMIC DNA]</scope>
    <source>
        <strain evidence="9">Allo738</strain>
        <tissue evidence="9">Leaf</tissue>
    </source>
</reference>
<protein>
    <submittedName>
        <fullName evidence="9">Rapid ALkalinization Factor</fullName>
    </submittedName>
</protein>
<evidence type="ECO:0000256" key="5">
    <source>
        <dbReference type="ARBA" id="ARBA00022729"/>
    </source>
</evidence>
<evidence type="ECO:0000256" key="7">
    <source>
        <dbReference type="ARBA" id="ARBA00037228"/>
    </source>
</evidence>
<evidence type="ECO:0000256" key="6">
    <source>
        <dbReference type="ARBA" id="ARBA00023157"/>
    </source>
</evidence>
<comment type="subcellular location">
    <subcellularLocation>
        <location evidence="1">Secreted</location>
    </subcellularLocation>
</comment>
<feature type="chain" id="PRO_5035861464" evidence="8">
    <location>
        <begin position="30"/>
        <end position="80"/>
    </location>
</feature>
<dbReference type="GO" id="GO:0005179">
    <property type="term" value="F:hormone activity"/>
    <property type="evidence" value="ECO:0007669"/>
    <property type="project" value="UniProtKB-KW"/>
</dbReference>
<evidence type="ECO:0000313" key="9">
    <source>
        <dbReference type="EMBL" id="KAG7585128.1"/>
    </source>
</evidence>
<dbReference type="Proteomes" id="UP000694240">
    <property type="component" value="Chromosome 7"/>
</dbReference>
<keyword evidence="5 8" id="KW-0732">Signal</keyword>
<comment type="function">
    <text evidence="7">Cell signaling peptide that may regulate plant stress, growth, and development. Mediates a rapid alkalinization of extracellular space by mediating a transient increase in the cytoplasmic Ca(2+) concentration leading to a calcium-dependent signaling events through a cell surface receptor and a concomitant activation of some intracellular mitogen-activated protein kinases.</text>
</comment>
<evidence type="ECO:0000256" key="3">
    <source>
        <dbReference type="ARBA" id="ARBA00022525"/>
    </source>
</evidence>
<dbReference type="Pfam" id="PF05498">
    <property type="entry name" value="RALF"/>
    <property type="match status" value="1"/>
</dbReference>
<evidence type="ECO:0000313" key="10">
    <source>
        <dbReference type="Proteomes" id="UP000694240"/>
    </source>
</evidence>
<evidence type="ECO:0000256" key="4">
    <source>
        <dbReference type="ARBA" id="ARBA00022702"/>
    </source>
</evidence>
<dbReference type="PANTHER" id="PTHR34270">
    <property type="entry name" value="PROTEIN RALF-LIKE 15-RELATED"/>
    <property type="match status" value="1"/>
</dbReference>
<sequence length="80" mass="9009">MAAHKMSLTSLFFVSIMIILSLFSGFGEGSKYINYGDMRKDRIPACGSKNPKECVKVPANPYHRGCEISTRCHREQHPGY</sequence>